<keyword evidence="1" id="KW-0812">Transmembrane</keyword>
<feature type="transmembrane region" description="Helical" evidence="1">
    <location>
        <begin position="68"/>
        <end position="86"/>
    </location>
</feature>
<proteinExistence type="predicted"/>
<protein>
    <submittedName>
        <fullName evidence="2">Uncharacterized protein</fullName>
    </submittedName>
</protein>
<gene>
    <name evidence="2" type="ORF">C1E23_09025</name>
</gene>
<evidence type="ECO:0000313" key="3">
    <source>
        <dbReference type="Proteomes" id="UP000291338"/>
    </source>
</evidence>
<feature type="transmembrane region" description="Helical" evidence="1">
    <location>
        <begin position="224"/>
        <end position="242"/>
    </location>
</feature>
<comment type="caution">
    <text evidence="2">The sequence shown here is derived from an EMBL/GenBank/DDBJ whole genome shotgun (WGS) entry which is preliminary data.</text>
</comment>
<feature type="transmembrane region" description="Helical" evidence="1">
    <location>
        <begin position="171"/>
        <end position="191"/>
    </location>
</feature>
<name>A0A4Q7IMB7_9GAMM</name>
<evidence type="ECO:0000313" key="2">
    <source>
        <dbReference type="EMBL" id="RZQ53433.1"/>
    </source>
</evidence>
<feature type="transmembrane region" description="Helical" evidence="1">
    <location>
        <begin position="136"/>
        <end position="159"/>
    </location>
</feature>
<feature type="transmembrane region" description="Helical" evidence="1">
    <location>
        <begin position="262"/>
        <end position="283"/>
    </location>
</feature>
<keyword evidence="1" id="KW-1133">Transmembrane helix</keyword>
<evidence type="ECO:0000256" key="1">
    <source>
        <dbReference type="SAM" id="Phobius"/>
    </source>
</evidence>
<dbReference type="AlphaFoldDB" id="A0A4Q7IMB7"/>
<organism evidence="2 3">
    <name type="scientific">Pseudoalteromonas phenolica</name>
    <dbReference type="NCBI Taxonomy" id="161398"/>
    <lineage>
        <taxon>Bacteria</taxon>
        <taxon>Pseudomonadati</taxon>
        <taxon>Pseudomonadota</taxon>
        <taxon>Gammaproteobacteria</taxon>
        <taxon>Alteromonadales</taxon>
        <taxon>Pseudoalteromonadaceae</taxon>
        <taxon>Pseudoalteromonas</taxon>
    </lineage>
</organism>
<feature type="transmembrane region" description="Helical" evidence="1">
    <location>
        <begin position="30"/>
        <end position="48"/>
    </location>
</feature>
<feature type="transmembrane region" description="Helical" evidence="1">
    <location>
        <begin position="98"/>
        <end position="116"/>
    </location>
</feature>
<dbReference type="Proteomes" id="UP000291338">
    <property type="component" value="Unassembled WGS sequence"/>
</dbReference>
<keyword evidence="1" id="KW-0472">Membrane</keyword>
<reference evidence="2 3" key="1">
    <citation type="submission" date="2018-01" db="EMBL/GenBank/DDBJ databases">
        <title>Co-occurrence of chitin degradation, pigmentation and bioactivity in marine Pseudoalteromonas.</title>
        <authorList>
            <person name="Paulsen S."/>
            <person name="Gram L."/>
            <person name="Machado H."/>
        </authorList>
    </citation>
    <scope>NUCLEOTIDE SEQUENCE [LARGE SCALE GENOMIC DNA]</scope>
    <source>
        <strain evidence="2 3">S3898</strain>
    </source>
</reference>
<accession>A0A4Q7IMB7</accession>
<sequence>MLKLTLPLLQDIRSNQALDLNTKIDKTTSLFVFCTVFTLVIIPILLSANLLDLRMLDGMPIWHKPLRFAFSLMLHFLTLSLLMKLVIPKMREAKRIKWVAYAAVMSLWFELSYIIIQAAKGRRSHFNFETPIENALYGLMGIGAFFLVLISFLVGIMIWRYGYKDHSGLRYGAIIGLIVGSVLTLIFAGFMSTDPTYIKQKLTLEASVIPYLGWFKVTGDYKPAHFVATHMMQLLPLIGMWLDKAKLGNKLSNLMGKKNATVLFAFIFIALAFALFAQALYGIPFIKS</sequence>
<dbReference type="EMBL" id="PPSX01000028">
    <property type="protein sequence ID" value="RZQ53433.1"/>
    <property type="molecule type" value="Genomic_DNA"/>
</dbReference>